<gene>
    <name evidence="2" type="ORF">JKP88DRAFT_263583</name>
</gene>
<proteinExistence type="predicted"/>
<accession>A0A835YXW0</accession>
<feature type="transmembrane region" description="Helical" evidence="1">
    <location>
        <begin position="235"/>
        <end position="263"/>
    </location>
</feature>
<evidence type="ECO:0000313" key="3">
    <source>
        <dbReference type="Proteomes" id="UP000664859"/>
    </source>
</evidence>
<feature type="transmembrane region" description="Helical" evidence="1">
    <location>
        <begin position="101"/>
        <end position="121"/>
    </location>
</feature>
<feature type="transmembrane region" description="Helical" evidence="1">
    <location>
        <begin position="284"/>
        <end position="308"/>
    </location>
</feature>
<dbReference type="EMBL" id="JAFCMP010000323">
    <property type="protein sequence ID" value="KAG5181460.1"/>
    <property type="molecule type" value="Genomic_DNA"/>
</dbReference>
<evidence type="ECO:0000313" key="2">
    <source>
        <dbReference type="EMBL" id="KAG5181460.1"/>
    </source>
</evidence>
<feature type="transmembrane region" description="Helical" evidence="1">
    <location>
        <begin position="377"/>
        <end position="397"/>
    </location>
</feature>
<comment type="caution">
    <text evidence="2">The sequence shown here is derived from an EMBL/GenBank/DDBJ whole genome shotgun (WGS) entry which is preliminary data.</text>
</comment>
<feature type="transmembrane region" description="Helical" evidence="1">
    <location>
        <begin position="44"/>
        <end position="66"/>
    </location>
</feature>
<keyword evidence="1" id="KW-0812">Transmembrane</keyword>
<dbReference type="AlphaFoldDB" id="A0A835YXW0"/>
<sequence>MLRQAAAAGAVNPLDVDYAARVLDYALYHNGLMDDDMATPRIRFISALSCLKLSIIAAIGTAVAYASPNTNSLSIIPAIGTAVAYASVSPRNAPREVYMQLFQRNLLLLGTSLVGPGLFMLTLHDSSKASANAVISAFFHAFTWGYLLTVLLELVLTTVYRMAVLQVMEPQAYSACPDVPAIWLPWVLRDHGYYLKPLTAFVANFAIFCLGTPWIEEAVKVWTTRWTGWLPKRPAALAGTPATLTAVHVHTYVVLIVAAAMGLKVADNARRILLYTRHTHRHKFLFALLRGFFPLQELCAALTAMNLARRDILGERVPAWRVYLPAAALHAWANFRGTAPIVKWSADAPWVELQMGAWSLPDGITAMQLLHRGLVSLLWFSILLKVLSYTIKTYWRLSRLHNSRLRRELFR</sequence>
<reference evidence="2" key="1">
    <citation type="submission" date="2021-02" db="EMBL/GenBank/DDBJ databases">
        <title>First Annotated Genome of the Yellow-green Alga Tribonema minus.</title>
        <authorList>
            <person name="Mahan K.M."/>
        </authorList>
    </citation>
    <scope>NUCLEOTIDE SEQUENCE</scope>
    <source>
        <strain evidence="2">UTEX B ZZ1240</strain>
    </source>
</reference>
<protein>
    <submittedName>
        <fullName evidence="2">Uncharacterized protein</fullName>
    </submittedName>
</protein>
<name>A0A835YXW0_9STRA</name>
<feature type="transmembrane region" description="Helical" evidence="1">
    <location>
        <begin position="133"/>
        <end position="156"/>
    </location>
</feature>
<keyword evidence="1" id="KW-0472">Membrane</keyword>
<dbReference type="Proteomes" id="UP000664859">
    <property type="component" value="Unassembled WGS sequence"/>
</dbReference>
<evidence type="ECO:0000256" key="1">
    <source>
        <dbReference type="SAM" id="Phobius"/>
    </source>
</evidence>
<feature type="transmembrane region" description="Helical" evidence="1">
    <location>
        <begin position="193"/>
        <end position="215"/>
    </location>
</feature>
<keyword evidence="1" id="KW-1133">Transmembrane helix</keyword>
<keyword evidence="3" id="KW-1185">Reference proteome</keyword>
<feature type="transmembrane region" description="Helical" evidence="1">
    <location>
        <begin position="72"/>
        <end position="89"/>
    </location>
</feature>
<organism evidence="2 3">
    <name type="scientific">Tribonema minus</name>
    <dbReference type="NCBI Taxonomy" id="303371"/>
    <lineage>
        <taxon>Eukaryota</taxon>
        <taxon>Sar</taxon>
        <taxon>Stramenopiles</taxon>
        <taxon>Ochrophyta</taxon>
        <taxon>PX clade</taxon>
        <taxon>Xanthophyceae</taxon>
        <taxon>Tribonematales</taxon>
        <taxon>Tribonemataceae</taxon>
        <taxon>Tribonema</taxon>
    </lineage>
</organism>
<dbReference type="OrthoDB" id="46743at2759"/>